<dbReference type="Pfam" id="PF06028">
    <property type="entry name" value="DUF915"/>
    <property type="match status" value="1"/>
</dbReference>
<dbReference type="SUPFAM" id="SSF53474">
    <property type="entry name" value="alpha/beta-Hydrolases"/>
    <property type="match status" value="1"/>
</dbReference>
<proteinExistence type="predicted"/>
<dbReference type="InterPro" id="IPR010315">
    <property type="entry name" value="DUF915_hydro-like"/>
</dbReference>
<keyword evidence="1" id="KW-0378">Hydrolase</keyword>
<evidence type="ECO:0000313" key="2">
    <source>
        <dbReference type="Proteomes" id="UP001595387"/>
    </source>
</evidence>
<protein>
    <submittedName>
        <fullName evidence="1">Alpha/beta hydrolase</fullName>
    </submittedName>
</protein>
<evidence type="ECO:0000313" key="1">
    <source>
        <dbReference type="EMBL" id="MFC2947862.1"/>
    </source>
</evidence>
<name>A0ABV7A471_9BACI</name>
<accession>A0ABV7A471</accession>
<sequence length="267" mass="30477">MKKYMITATMVLILFAGILLYQPNKPVSDIHHGNPTLFVHGYKGTANSFGYMLYRFEEEYKWGNKGMVYYVTSTGRIRDYHLSKGRGEPVFVQVIFQNNRASFEDTTHWLASVAAHMKENYHVEEINLVGHSMGGIVSLKFLQEYEGEKYPSVDRFIAIGSPFDGIYSQEYFQIHHDEAATDLKPGSLALELLRKSDFSRNTEVLNIASTGDNVARPESVQSIRTIIPSEQYNETIIVDEELGHSALHENGQVDWMIHSFLWKDGKD</sequence>
<gene>
    <name evidence="1" type="ORF">ACFODW_05845</name>
</gene>
<dbReference type="Gene3D" id="3.40.50.1820">
    <property type="entry name" value="alpha/beta hydrolase"/>
    <property type="match status" value="1"/>
</dbReference>
<organism evidence="1 2">
    <name type="scientific">Virgibacillus sediminis</name>
    <dbReference type="NCBI Taxonomy" id="202260"/>
    <lineage>
        <taxon>Bacteria</taxon>
        <taxon>Bacillati</taxon>
        <taxon>Bacillota</taxon>
        <taxon>Bacilli</taxon>
        <taxon>Bacillales</taxon>
        <taxon>Bacillaceae</taxon>
        <taxon>Virgibacillus</taxon>
    </lineage>
</organism>
<dbReference type="RefSeq" id="WP_390304189.1">
    <property type="nucleotide sequence ID" value="NZ_JBHRRZ010000010.1"/>
</dbReference>
<reference evidence="2" key="1">
    <citation type="journal article" date="2019" name="Int. J. Syst. Evol. Microbiol.">
        <title>The Global Catalogue of Microorganisms (GCM) 10K type strain sequencing project: providing services to taxonomists for standard genome sequencing and annotation.</title>
        <authorList>
            <consortium name="The Broad Institute Genomics Platform"/>
            <consortium name="The Broad Institute Genome Sequencing Center for Infectious Disease"/>
            <person name="Wu L."/>
            <person name="Ma J."/>
        </authorList>
    </citation>
    <scope>NUCLEOTIDE SEQUENCE [LARGE SCALE GENOMIC DNA]</scope>
    <source>
        <strain evidence="2">KCTC 13193</strain>
    </source>
</reference>
<dbReference type="GO" id="GO:0016787">
    <property type="term" value="F:hydrolase activity"/>
    <property type="evidence" value="ECO:0007669"/>
    <property type="project" value="UniProtKB-KW"/>
</dbReference>
<comment type="caution">
    <text evidence="1">The sequence shown here is derived from an EMBL/GenBank/DDBJ whole genome shotgun (WGS) entry which is preliminary data.</text>
</comment>
<keyword evidence="2" id="KW-1185">Reference proteome</keyword>
<dbReference type="InterPro" id="IPR029058">
    <property type="entry name" value="AB_hydrolase_fold"/>
</dbReference>
<dbReference type="Proteomes" id="UP001595387">
    <property type="component" value="Unassembled WGS sequence"/>
</dbReference>
<dbReference type="EMBL" id="JBHRRZ010000010">
    <property type="protein sequence ID" value="MFC2947862.1"/>
    <property type="molecule type" value="Genomic_DNA"/>
</dbReference>